<gene>
    <name evidence="2" type="ORF">VDGE_30688</name>
</gene>
<reference evidence="2 3" key="1">
    <citation type="submission" date="2018-12" db="EMBL/GenBank/DDBJ databases">
        <title>Genome of Verticillium dahliae isolate Getta Getta.</title>
        <authorList>
            <person name="Gardiner D.M."/>
        </authorList>
    </citation>
    <scope>NUCLEOTIDE SEQUENCE [LARGE SCALE GENOMIC DNA]</scope>
    <source>
        <strain evidence="2 3">Getta Getta</strain>
    </source>
</reference>
<feature type="compositionally biased region" description="Acidic residues" evidence="1">
    <location>
        <begin position="66"/>
        <end position="77"/>
    </location>
</feature>
<proteinExistence type="predicted"/>
<organism evidence="2 3">
    <name type="scientific">Verticillium dahliae</name>
    <name type="common">Verticillium wilt</name>
    <dbReference type="NCBI Taxonomy" id="27337"/>
    <lineage>
        <taxon>Eukaryota</taxon>
        <taxon>Fungi</taxon>
        <taxon>Dikarya</taxon>
        <taxon>Ascomycota</taxon>
        <taxon>Pezizomycotina</taxon>
        <taxon>Sordariomycetes</taxon>
        <taxon>Hypocreomycetidae</taxon>
        <taxon>Glomerellales</taxon>
        <taxon>Plectosphaerellaceae</taxon>
        <taxon>Verticillium</taxon>
    </lineage>
</organism>
<accession>A0A444RST7</accession>
<protein>
    <submittedName>
        <fullName evidence="2">Uncharacterized protein</fullName>
    </submittedName>
</protein>
<dbReference type="EMBL" id="RSDZ01000091">
    <property type="protein sequence ID" value="RXG44262.1"/>
    <property type="molecule type" value="Genomic_DNA"/>
</dbReference>
<evidence type="ECO:0000256" key="1">
    <source>
        <dbReference type="SAM" id="MobiDB-lite"/>
    </source>
</evidence>
<dbReference type="AlphaFoldDB" id="A0A444RST7"/>
<evidence type="ECO:0000313" key="3">
    <source>
        <dbReference type="Proteomes" id="UP000288725"/>
    </source>
</evidence>
<feature type="region of interest" description="Disordered" evidence="1">
    <location>
        <begin position="1"/>
        <end position="115"/>
    </location>
</feature>
<feature type="compositionally biased region" description="Basic and acidic residues" evidence="1">
    <location>
        <begin position="99"/>
        <end position="115"/>
    </location>
</feature>
<sequence>MAGKNDKIAKDATAGQGATMALGDRRGSCRGETSKPCYGAKESSDQRDAKTGQAKPSTTVKQAQIADDDDDDDDDDSFGLCEGEKDATGRDEHDDEHEQEGHADFKPQETARDST</sequence>
<feature type="compositionally biased region" description="Basic and acidic residues" evidence="1">
    <location>
        <begin position="23"/>
        <end position="33"/>
    </location>
</feature>
<evidence type="ECO:0000313" key="2">
    <source>
        <dbReference type="EMBL" id="RXG44262.1"/>
    </source>
</evidence>
<feature type="compositionally biased region" description="Basic and acidic residues" evidence="1">
    <location>
        <begin position="1"/>
        <end position="10"/>
    </location>
</feature>
<dbReference type="Proteomes" id="UP000288725">
    <property type="component" value="Chromosome 6"/>
</dbReference>
<comment type="caution">
    <text evidence="2">The sequence shown here is derived from an EMBL/GenBank/DDBJ whole genome shotgun (WGS) entry which is preliminary data.</text>
</comment>
<feature type="compositionally biased region" description="Basic and acidic residues" evidence="1">
    <location>
        <begin position="82"/>
        <end position="92"/>
    </location>
</feature>
<name>A0A444RST7_VERDA</name>